<feature type="transmembrane region" description="Helical" evidence="1">
    <location>
        <begin position="20"/>
        <end position="40"/>
    </location>
</feature>
<dbReference type="Proteomes" id="UP001232148">
    <property type="component" value="Unassembled WGS sequence"/>
</dbReference>
<dbReference type="AlphaFoldDB" id="A0AAD9HMT1"/>
<keyword evidence="1" id="KW-0812">Transmembrane</keyword>
<evidence type="ECO:0000256" key="1">
    <source>
        <dbReference type="SAM" id="Phobius"/>
    </source>
</evidence>
<protein>
    <submittedName>
        <fullName evidence="2">Uncharacterized protein</fullName>
    </submittedName>
</protein>
<comment type="caution">
    <text evidence="2">The sequence shown here is derived from an EMBL/GenBank/DDBJ whole genome shotgun (WGS) entry which is preliminary data.</text>
</comment>
<keyword evidence="1" id="KW-0472">Membrane</keyword>
<sequence length="76" mass="8139">MWRHHSVPQATQLPFARQRLPVAISLPVAGYLVSLAAVAAPSRCPLLISRAPLSTIAHIAIRMPGQGLILTTHPTV</sequence>
<keyword evidence="3" id="KW-1185">Reference proteome</keyword>
<evidence type="ECO:0000313" key="3">
    <source>
        <dbReference type="Proteomes" id="UP001232148"/>
    </source>
</evidence>
<proteinExistence type="predicted"/>
<gene>
    <name evidence="2" type="ORF">LX32DRAFT_636998</name>
</gene>
<reference evidence="2" key="1">
    <citation type="submission" date="2021-06" db="EMBL/GenBank/DDBJ databases">
        <title>Comparative genomics, transcriptomics and evolutionary studies reveal genomic signatures of adaptation to plant cell wall in hemibiotrophic fungi.</title>
        <authorList>
            <consortium name="DOE Joint Genome Institute"/>
            <person name="Baroncelli R."/>
            <person name="Diaz J.F."/>
            <person name="Benocci T."/>
            <person name="Peng M."/>
            <person name="Battaglia E."/>
            <person name="Haridas S."/>
            <person name="Andreopoulos W."/>
            <person name="Labutti K."/>
            <person name="Pangilinan J."/>
            <person name="Floch G.L."/>
            <person name="Makela M.R."/>
            <person name="Henrissat B."/>
            <person name="Grigoriev I.V."/>
            <person name="Crouch J.A."/>
            <person name="De Vries R.P."/>
            <person name="Sukno S.A."/>
            <person name="Thon M.R."/>
        </authorList>
    </citation>
    <scope>NUCLEOTIDE SEQUENCE</scope>
    <source>
        <strain evidence="2">MAFF235873</strain>
    </source>
</reference>
<organism evidence="2 3">
    <name type="scientific">Colletotrichum zoysiae</name>
    <dbReference type="NCBI Taxonomy" id="1216348"/>
    <lineage>
        <taxon>Eukaryota</taxon>
        <taxon>Fungi</taxon>
        <taxon>Dikarya</taxon>
        <taxon>Ascomycota</taxon>
        <taxon>Pezizomycotina</taxon>
        <taxon>Sordariomycetes</taxon>
        <taxon>Hypocreomycetidae</taxon>
        <taxon>Glomerellales</taxon>
        <taxon>Glomerellaceae</taxon>
        <taxon>Colletotrichum</taxon>
        <taxon>Colletotrichum graminicola species complex</taxon>
    </lineage>
</organism>
<evidence type="ECO:0000313" key="2">
    <source>
        <dbReference type="EMBL" id="KAK2031778.1"/>
    </source>
</evidence>
<accession>A0AAD9HMT1</accession>
<dbReference type="EMBL" id="MU842837">
    <property type="protein sequence ID" value="KAK2031778.1"/>
    <property type="molecule type" value="Genomic_DNA"/>
</dbReference>
<name>A0AAD9HMT1_9PEZI</name>
<keyword evidence="1" id="KW-1133">Transmembrane helix</keyword>